<protein>
    <recommendedName>
        <fullName evidence="13">Protein-lysine N-methyltransferase SMYD4</fullName>
    </recommendedName>
    <alternativeName>
        <fullName evidence="14">SET and MYND domain-containing protein 4</fullName>
    </alternativeName>
</protein>
<evidence type="ECO:0000256" key="12">
    <source>
        <dbReference type="ARBA" id="ARBA00093423"/>
    </source>
</evidence>
<feature type="domain" description="SET" evidence="16">
    <location>
        <begin position="231"/>
        <end position="433"/>
    </location>
</feature>
<keyword evidence="7" id="KW-0479">Metal-binding</keyword>
<name>A0A8K0P8B2_LADFU</name>
<dbReference type="PROSITE" id="PS50280">
    <property type="entry name" value="SET"/>
    <property type="match status" value="1"/>
</dbReference>
<dbReference type="GO" id="GO:0008270">
    <property type="term" value="F:zinc ion binding"/>
    <property type="evidence" value="ECO:0007669"/>
    <property type="project" value="UniProtKB-KW"/>
</dbReference>
<dbReference type="Gene3D" id="2.170.270.10">
    <property type="entry name" value="SET domain"/>
    <property type="match status" value="1"/>
</dbReference>
<dbReference type="SMART" id="SM00317">
    <property type="entry name" value="SET"/>
    <property type="match status" value="1"/>
</dbReference>
<keyword evidence="9" id="KW-0862">Zinc</keyword>
<evidence type="ECO:0000259" key="16">
    <source>
        <dbReference type="PROSITE" id="PS50280"/>
    </source>
</evidence>
<keyword evidence="19" id="KW-1185">Reference proteome</keyword>
<reference evidence="18" key="1">
    <citation type="submission" date="2013-04" db="EMBL/GenBank/DDBJ databases">
        <authorList>
            <person name="Qu J."/>
            <person name="Murali S.C."/>
            <person name="Bandaranaike D."/>
            <person name="Bellair M."/>
            <person name="Blankenburg K."/>
            <person name="Chao H."/>
            <person name="Dinh H."/>
            <person name="Doddapaneni H."/>
            <person name="Downs B."/>
            <person name="Dugan-Rocha S."/>
            <person name="Elkadiri S."/>
            <person name="Gnanaolivu R.D."/>
            <person name="Hernandez B."/>
            <person name="Javaid M."/>
            <person name="Jayaseelan J.C."/>
            <person name="Lee S."/>
            <person name="Li M."/>
            <person name="Ming W."/>
            <person name="Munidasa M."/>
            <person name="Muniz J."/>
            <person name="Nguyen L."/>
            <person name="Ongeri F."/>
            <person name="Osuji N."/>
            <person name="Pu L.-L."/>
            <person name="Puazo M."/>
            <person name="Qu C."/>
            <person name="Quiroz J."/>
            <person name="Raj R."/>
            <person name="Weissenberger G."/>
            <person name="Xin Y."/>
            <person name="Zou X."/>
            <person name="Han Y."/>
            <person name="Richards S."/>
            <person name="Worley K."/>
            <person name="Muzny D."/>
            <person name="Gibbs R."/>
        </authorList>
    </citation>
    <scope>NUCLEOTIDE SEQUENCE</scope>
    <source>
        <strain evidence="18">Sampled in the wild</strain>
    </source>
</reference>
<dbReference type="PANTHER" id="PTHR46165:SF2">
    <property type="entry name" value="SET AND MYND DOMAIN-CONTAINING PROTEIN 4"/>
    <property type="match status" value="1"/>
</dbReference>
<evidence type="ECO:0000256" key="14">
    <source>
        <dbReference type="ARBA" id="ARBA00093680"/>
    </source>
</evidence>
<dbReference type="PANTHER" id="PTHR46165">
    <property type="entry name" value="SET AND MYND DOMAIN-CONTAINING PROTEIN 4"/>
    <property type="match status" value="1"/>
</dbReference>
<dbReference type="OrthoDB" id="5945798at2759"/>
<evidence type="ECO:0000256" key="7">
    <source>
        <dbReference type="ARBA" id="ARBA00022723"/>
    </source>
</evidence>
<dbReference type="GO" id="GO:0008276">
    <property type="term" value="F:protein methyltransferase activity"/>
    <property type="evidence" value="ECO:0007669"/>
    <property type="project" value="UniProtKB-ARBA"/>
</dbReference>
<comment type="subcellular location">
    <subcellularLocation>
        <location evidence="2">Cytoplasm</location>
    </subcellularLocation>
    <subcellularLocation>
        <location evidence="1">Nucleus</location>
    </subcellularLocation>
</comment>
<proteinExistence type="predicted"/>
<dbReference type="GO" id="GO:0008170">
    <property type="term" value="F:N-methyltransferase activity"/>
    <property type="evidence" value="ECO:0007669"/>
    <property type="project" value="UniProtKB-ARBA"/>
</dbReference>
<dbReference type="InterPro" id="IPR046341">
    <property type="entry name" value="SET_dom_sf"/>
</dbReference>
<dbReference type="SUPFAM" id="SSF82199">
    <property type="entry name" value="SET domain"/>
    <property type="match status" value="1"/>
</dbReference>
<evidence type="ECO:0000256" key="8">
    <source>
        <dbReference type="ARBA" id="ARBA00022771"/>
    </source>
</evidence>
<keyword evidence="6" id="KW-0949">S-adenosyl-L-methionine</keyword>
<keyword evidence="8 15" id="KW-0863">Zinc-finger</keyword>
<evidence type="ECO:0000256" key="4">
    <source>
        <dbReference type="ARBA" id="ARBA00022603"/>
    </source>
</evidence>
<evidence type="ECO:0000256" key="9">
    <source>
        <dbReference type="ARBA" id="ARBA00022833"/>
    </source>
</evidence>
<keyword evidence="3" id="KW-0963">Cytoplasm</keyword>
<dbReference type="Gene3D" id="1.25.40.10">
    <property type="entry name" value="Tetratricopeptide repeat domain"/>
    <property type="match status" value="2"/>
</dbReference>
<dbReference type="EMBL" id="KZ309085">
    <property type="protein sequence ID" value="KAG8236842.1"/>
    <property type="molecule type" value="Genomic_DNA"/>
</dbReference>
<dbReference type="CDD" id="cd10536">
    <property type="entry name" value="SET_SMYD4"/>
    <property type="match status" value="1"/>
</dbReference>
<comment type="caution">
    <text evidence="18">The sequence shown here is derived from an EMBL/GenBank/DDBJ whole genome shotgun (WGS) entry which is preliminary data.</text>
</comment>
<evidence type="ECO:0000256" key="13">
    <source>
        <dbReference type="ARBA" id="ARBA00093635"/>
    </source>
</evidence>
<dbReference type="PROSITE" id="PS50865">
    <property type="entry name" value="ZF_MYND_2"/>
    <property type="match status" value="1"/>
</dbReference>
<dbReference type="InterPro" id="IPR001214">
    <property type="entry name" value="SET_dom"/>
</dbReference>
<evidence type="ECO:0000256" key="6">
    <source>
        <dbReference type="ARBA" id="ARBA00022691"/>
    </source>
</evidence>
<keyword evidence="4" id="KW-0489">Methyltransferase</keyword>
<evidence type="ECO:0000256" key="1">
    <source>
        <dbReference type="ARBA" id="ARBA00004123"/>
    </source>
</evidence>
<sequence length="595" mass="68026">MSHNFSDFFQNVCNKLNNERLVQKISTDFSKLSTDCERFEFIQNLGLEHKLRLPCFNLKVPQKDSALSIRLRNEGNDAFIKRKGTKALKLYTRSVLHAPSCAELSLAYGNRSAVLFSIGYFEDCEADINRAIQSNYPDDLMFKLMKRKGECLSKLKRRCEAKKSYEDSLAYLKAASSLTDNKRKEIENNISQLLSDCQICQENVGPHKVSPGICLPTLSGKKNDEVFCASNAVKIHFSEEFGRHVVATRNIIPGDVLAVEAPFASILLPEFYTSHCYHCLRRSWSLIPCEHCCNVMYCSEECRKNSWLRYHEKECSILYYILQLDIDLLSESKKLEILVGGLILRHLQNLPCNAHEVSELFVEKIKSSTEVTLEDNHKLSSSLVEIGAAAYALLSLINHSCDPNVVRHSSGNKAVLRAIRPIREGEQIMDNYGYHYAVHSLGIRQSNLKGQYFFDCNCIACLEKWPCYQDLNETDFEKKFQCPDCKIGPMSMVKHEVRQRNDMQDSVTEVKILYSCKKCEKSTDMASLKEELINSSKDFRTILSEVCNGKRVDMKKLTDHLLLLDGALVRPWKEYNDCQEALKHCYALEGNCFHV</sequence>
<dbReference type="InterPro" id="IPR002893">
    <property type="entry name" value="Znf_MYND"/>
</dbReference>
<evidence type="ECO:0000256" key="2">
    <source>
        <dbReference type="ARBA" id="ARBA00004496"/>
    </source>
</evidence>
<organism evidence="18 19">
    <name type="scientific">Ladona fulva</name>
    <name type="common">Scarce chaser dragonfly</name>
    <name type="synonym">Libellula fulva</name>
    <dbReference type="NCBI Taxonomy" id="123851"/>
    <lineage>
        <taxon>Eukaryota</taxon>
        <taxon>Metazoa</taxon>
        <taxon>Ecdysozoa</taxon>
        <taxon>Arthropoda</taxon>
        <taxon>Hexapoda</taxon>
        <taxon>Insecta</taxon>
        <taxon>Pterygota</taxon>
        <taxon>Palaeoptera</taxon>
        <taxon>Odonata</taxon>
        <taxon>Epiprocta</taxon>
        <taxon>Anisoptera</taxon>
        <taxon>Libelluloidea</taxon>
        <taxon>Libellulidae</taxon>
        <taxon>Ladona</taxon>
    </lineage>
</organism>
<dbReference type="InterPro" id="IPR052097">
    <property type="entry name" value="SET-MYND_domain_protein"/>
</dbReference>
<dbReference type="InterPro" id="IPR044421">
    <property type="entry name" value="SMYD4_SET"/>
</dbReference>
<evidence type="ECO:0000256" key="15">
    <source>
        <dbReference type="PROSITE-ProRule" id="PRU00134"/>
    </source>
</evidence>
<evidence type="ECO:0000313" key="18">
    <source>
        <dbReference type="EMBL" id="KAG8236842.1"/>
    </source>
</evidence>
<dbReference type="Proteomes" id="UP000792457">
    <property type="component" value="Unassembled WGS sequence"/>
</dbReference>
<dbReference type="Pfam" id="PF00856">
    <property type="entry name" value="SET"/>
    <property type="match status" value="1"/>
</dbReference>
<dbReference type="GO" id="GO:0008757">
    <property type="term" value="F:S-adenosylmethionine-dependent methyltransferase activity"/>
    <property type="evidence" value="ECO:0007669"/>
    <property type="project" value="UniProtKB-ARBA"/>
</dbReference>
<dbReference type="GO" id="GO:0042826">
    <property type="term" value="F:histone deacetylase binding"/>
    <property type="evidence" value="ECO:0007669"/>
    <property type="project" value="TreeGrafter"/>
</dbReference>
<reference evidence="18" key="2">
    <citation type="submission" date="2017-10" db="EMBL/GenBank/DDBJ databases">
        <title>Ladona fulva Genome sequencing and assembly.</title>
        <authorList>
            <person name="Murali S."/>
            <person name="Richards S."/>
            <person name="Bandaranaike D."/>
            <person name="Bellair M."/>
            <person name="Blankenburg K."/>
            <person name="Chao H."/>
            <person name="Dinh H."/>
            <person name="Doddapaneni H."/>
            <person name="Dugan-Rocha S."/>
            <person name="Elkadiri S."/>
            <person name="Gnanaolivu R."/>
            <person name="Hernandez B."/>
            <person name="Skinner E."/>
            <person name="Javaid M."/>
            <person name="Lee S."/>
            <person name="Li M."/>
            <person name="Ming W."/>
            <person name="Munidasa M."/>
            <person name="Muniz J."/>
            <person name="Nguyen L."/>
            <person name="Hughes D."/>
            <person name="Osuji N."/>
            <person name="Pu L.-L."/>
            <person name="Puazo M."/>
            <person name="Qu C."/>
            <person name="Quiroz J."/>
            <person name="Raj R."/>
            <person name="Weissenberger G."/>
            <person name="Xin Y."/>
            <person name="Zou X."/>
            <person name="Han Y."/>
            <person name="Worley K."/>
            <person name="Muzny D."/>
            <person name="Gibbs R."/>
        </authorList>
    </citation>
    <scope>NUCLEOTIDE SEQUENCE</scope>
    <source>
        <strain evidence="18">Sampled in the wild</strain>
    </source>
</reference>
<evidence type="ECO:0000256" key="5">
    <source>
        <dbReference type="ARBA" id="ARBA00022679"/>
    </source>
</evidence>
<evidence type="ECO:0000259" key="17">
    <source>
        <dbReference type="PROSITE" id="PS50865"/>
    </source>
</evidence>
<dbReference type="SUPFAM" id="SSF48452">
    <property type="entry name" value="TPR-like"/>
    <property type="match status" value="1"/>
</dbReference>
<dbReference type="InterPro" id="IPR011990">
    <property type="entry name" value="TPR-like_helical_dom_sf"/>
</dbReference>
<dbReference type="GO" id="GO:0005634">
    <property type="term" value="C:nucleus"/>
    <property type="evidence" value="ECO:0007669"/>
    <property type="project" value="UniProtKB-SubCell"/>
</dbReference>
<evidence type="ECO:0000256" key="10">
    <source>
        <dbReference type="ARBA" id="ARBA00023242"/>
    </source>
</evidence>
<evidence type="ECO:0000256" key="11">
    <source>
        <dbReference type="ARBA" id="ARBA00048985"/>
    </source>
</evidence>
<keyword evidence="5" id="KW-0808">Transferase</keyword>
<keyword evidence="10" id="KW-0539">Nucleus</keyword>
<dbReference type="GO" id="GO:0005737">
    <property type="term" value="C:cytoplasm"/>
    <property type="evidence" value="ECO:0007669"/>
    <property type="project" value="UniProtKB-SubCell"/>
</dbReference>
<comment type="function">
    <text evidence="12">Protein-lysine N-methyltransferase. Monomethylates PRMT5, modulating its transcriptional activity. May also act as a histone methyltransferase. Plays a critical role in cardiac development. Acts as a key epigenetic regulator of gene expression during cardiac development via its dual activities as a methyltransferase and negative regulator of HDAC1.</text>
</comment>
<dbReference type="Pfam" id="PF01753">
    <property type="entry name" value="zf-MYND"/>
    <property type="match status" value="1"/>
</dbReference>
<gene>
    <name evidence="18" type="ORF">J437_LFUL017126</name>
</gene>
<accession>A0A8K0P8B2</accession>
<dbReference type="SUPFAM" id="SSF144232">
    <property type="entry name" value="HIT/MYND zinc finger-like"/>
    <property type="match status" value="1"/>
</dbReference>
<dbReference type="AlphaFoldDB" id="A0A8K0P8B2"/>
<comment type="catalytic activity">
    <reaction evidence="11">
        <text>L-lysyl-[protein] + S-adenosyl-L-methionine = N(6)-methyl-L-lysyl-[protein] + S-adenosyl-L-homocysteine + H(+)</text>
        <dbReference type="Rhea" id="RHEA:51736"/>
        <dbReference type="Rhea" id="RHEA-COMP:9752"/>
        <dbReference type="Rhea" id="RHEA-COMP:13053"/>
        <dbReference type="ChEBI" id="CHEBI:15378"/>
        <dbReference type="ChEBI" id="CHEBI:29969"/>
        <dbReference type="ChEBI" id="CHEBI:57856"/>
        <dbReference type="ChEBI" id="CHEBI:59789"/>
        <dbReference type="ChEBI" id="CHEBI:61929"/>
    </reaction>
</comment>
<evidence type="ECO:0000256" key="3">
    <source>
        <dbReference type="ARBA" id="ARBA00022490"/>
    </source>
</evidence>
<feature type="domain" description="MYND-type" evidence="17">
    <location>
        <begin position="276"/>
        <end position="315"/>
    </location>
</feature>
<evidence type="ECO:0000313" key="19">
    <source>
        <dbReference type="Proteomes" id="UP000792457"/>
    </source>
</evidence>
<dbReference type="GO" id="GO:0032259">
    <property type="term" value="P:methylation"/>
    <property type="evidence" value="ECO:0007669"/>
    <property type="project" value="UniProtKB-KW"/>
</dbReference>